<dbReference type="InterPro" id="IPR039574">
    <property type="entry name" value="OGFr"/>
</dbReference>
<organism evidence="2 3">
    <name type="scientific">Leptomonas pyrrhocoris</name>
    <name type="common">Firebug parasite</name>
    <dbReference type="NCBI Taxonomy" id="157538"/>
    <lineage>
        <taxon>Eukaryota</taxon>
        <taxon>Discoba</taxon>
        <taxon>Euglenozoa</taxon>
        <taxon>Kinetoplastea</taxon>
        <taxon>Metakinetoplastina</taxon>
        <taxon>Trypanosomatida</taxon>
        <taxon>Trypanosomatidae</taxon>
        <taxon>Leishmaniinae</taxon>
        <taxon>Leptomonas</taxon>
    </lineage>
</organism>
<keyword evidence="3" id="KW-1185">Reference proteome</keyword>
<feature type="compositionally biased region" description="Low complexity" evidence="1">
    <location>
        <begin position="1"/>
        <end position="19"/>
    </location>
</feature>
<evidence type="ECO:0008006" key="4">
    <source>
        <dbReference type="Google" id="ProtNLM"/>
    </source>
</evidence>
<name>A0A0N0E0U0_LEPPY</name>
<evidence type="ECO:0000313" key="2">
    <source>
        <dbReference type="EMBL" id="KPA86831.1"/>
    </source>
</evidence>
<dbReference type="Proteomes" id="UP000037923">
    <property type="component" value="Unassembled WGS sequence"/>
</dbReference>
<dbReference type="OMA" id="FGWRVHE"/>
<dbReference type="EMBL" id="LGTL01000001">
    <property type="protein sequence ID" value="KPA86831.1"/>
    <property type="molecule type" value="Genomic_DNA"/>
</dbReference>
<dbReference type="PANTHER" id="PTHR14015:SF2">
    <property type="entry name" value="OPIOID GROWTH FACTOR RECEPTOR (OGFR) CONSERVED DOMAIN-CONTAINING PROTEIN"/>
    <property type="match status" value="1"/>
</dbReference>
<evidence type="ECO:0000313" key="3">
    <source>
        <dbReference type="Proteomes" id="UP000037923"/>
    </source>
</evidence>
<reference evidence="2 3" key="1">
    <citation type="submission" date="2015-07" db="EMBL/GenBank/DDBJ databases">
        <title>High-quality genome of monoxenous trypanosomatid Leptomonas pyrrhocoris.</title>
        <authorList>
            <person name="Flegontov P."/>
            <person name="Butenko A."/>
            <person name="Firsov S."/>
            <person name="Vlcek C."/>
            <person name="Logacheva M.D."/>
            <person name="Field M."/>
            <person name="Filatov D."/>
            <person name="Flegontova O."/>
            <person name="Gerasimov E."/>
            <person name="Jackson A.P."/>
            <person name="Kelly S."/>
            <person name="Opperdoes F."/>
            <person name="O'Reilly A."/>
            <person name="Votypka J."/>
            <person name="Yurchenko V."/>
            <person name="Lukes J."/>
        </authorList>
    </citation>
    <scope>NUCLEOTIDE SEQUENCE [LARGE SCALE GENOMIC DNA]</scope>
    <source>
        <strain evidence="2">H10</strain>
    </source>
</reference>
<dbReference type="RefSeq" id="XP_015665270.1">
    <property type="nucleotide sequence ID" value="XM_015797262.1"/>
</dbReference>
<dbReference type="EMBL" id="LGTL01000001">
    <property type="protein sequence ID" value="KPA86832.1"/>
    <property type="molecule type" value="Genomic_DNA"/>
</dbReference>
<dbReference type="PANTHER" id="PTHR14015">
    <property type="entry name" value="OPIOID GROWTH FACTOR RECEPTOR OGFR ZETA-TYPE OPIOID RECEPTOR"/>
    <property type="match status" value="1"/>
</dbReference>
<accession>A0A0N0E0U0</accession>
<evidence type="ECO:0000256" key="1">
    <source>
        <dbReference type="SAM" id="MobiDB-lite"/>
    </source>
</evidence>
<dbReference type="GO" id="GO:0140625">
    <property type="term" value="F:opioid growth factor receptor activity"/>
    <property type="evidence" value="ECO:0007669"/>
    <property type="project" value="InterPro"/>
</dbReference>
<dbReference type="RefSeq" id="XP_015665271.1">
    <property type="nucleotide sequence ID" value="XM_015797263.1"/>
</dbReference>
<sequence length="364" mass="40126">MASEDSASAAAAATAALGAEAREERIDFSQLHPSVRFYRGMWKLTQLTEGDEHSPPKADAASPSSRHDVLPASSSSSPASTATHSVAALSVVALHQQLLPPAPSNGLGEVADESYAAQLATSDGIELLRVHWHLLLPLLFPCSSCTSTHMEGEAIACLPVDKVTATQTCEEVFCNGKEGTAPESRWTPQELYTRVRRPLSVVDVEVVRVPGLMDRIYYSYIVLLRFFGWRVHDEERGLLDRNRAWAVRYALLEMYRAGGGVEEPSLTASSAGQLPPPPTYADFNFYADGLPRVLRGLLDVGFLRLAVRLLEFVMEEMKSDRLCFLLPLVEDTLLPLLTEHPSVEASHKTRLKRQLYRLTHSDSD</sequence>
<protein>
    <recommendedName>
        <fullName evidence="4">Opioid growth factor receptor (OGFr) conserved domain-containing protein</fullName>
    </recommendedName>
</protein>
<comment type="caution">
    <text evidence="2">The sequence shown here is derived from an EMBL/GenBank/DDBJ whole genome shotgun (WGS) entry which is preliminary data.</text>
</comment>
<proteinExistence type="predicted"/>
<dbReference type="VEuPathDB" id="TriTrypDB:LpyrH10_01_8860"/>
<dbReference type="AlphaFoldDB" id="A0A0N0E0U0"/>
<feature type="region of interest" description="Disordered" evidence="1">
    <location>
        <begin position="1"/>
        <end position="25"/>
    </location>
</feature>
<gene>
    <name evidence="2" type="ORF">ABB37_00886</name>
</gene>
<dbReference type="GeneID" id="26901183"/>
<dbReference type="OrthoDB" id="9030204at2759"/>
<feature type="region of interest" description="Disordered" evidence="1">
    <location>
        <begin position="49"/>
        <end position="79"/>
    </location>
</feature>